<dbReference type="AlphaFoldDB" id="A0A7S4QMQ0"/>
<dbReference type="Pfam" id="PF00571">
    <property type="entry name" value="CBS"/>
    <property type="match status" value="1"/>
</dbReference>
<evidence type="ECO:0000313" key="14">
    <source>
        <dbReference type="EMBL" id="CAE4586300.1"/>
    </source>
</evidence>
<dbReference type="PROSITE" id="PS51371">
    <property type="entry name" value="CBS"/>
    <property type="match status" value="1"/>
</dbReference>
<keyword evidence="2 11" id="KW-0813">Transport</keyword>
<feature type="transmembrane region" description="Helical" evidence="11">
    <location>
        <begin position="287"/>
        <end position="305"/>
    </location>
</feature>
<name>A0A7S4QMQ0_9DINO</name>
<dbReference type="SMART" id="SM00116">
    <property type="entry name" value="CBS"/>
    <property type="match status" value="2"/>
</dbReference>
<gene>
    <name evidence="14" type="ORF">AMON00008_LOCUS21842</name>
</gene>
<comment type="similarity">
    <text evidence="11">Belongs to the chloride channel (TC 2.A.49) family.</text>
</comment>
<evidence type="ECO:0000256" key="7">
    <source>
        <dbReference type="ARBA" id="ARBA00023122"/>
    </source>
</evidence>
<dbReference type="EMBL" id="HBNR01031899">
    <property type="protein sequence ID" value="CAE4586300.1"/>
    <property type="molecule type" value="Transcribed_RNA"/>
</dbReference>
<keyword evidence="4" id="KW-0677">Repeat</keyword>
<evidence type="ECO:0000256" key="12">
    <source>
        <dbReference type="SAM" id="MobiDB-lite"/>
    </source>
</evidence>
<sequence>MAPPHAVLLPEGAVRPRAERGGEATAPRSPFSRTQRAPAGVESIDFDLHESEQVLSEAAAPAGSRRRLAVLAARWCLVALVGLCTGLTASLIDALILKLVSVRYSALRALLHAGASPTAVILVHVFLCTGFAAVAAALVCFVEPLAAGSGIPEVKCRLNGVDLPNVVEPRTYVAKALGVLFSVAAHLPCGKEGPMIHSGAVLGALASRLGARFGPRQWNAVIEERDFIAAGAAAGVAGAFGAPLGGILFALEEGASFWSAEVLLRAFLCASVSALTLNFLLVGSSGVLSWGSLGSLGVLTFGSSLEDDNTSYRIWELPIFVAMGCVGGLLGALFNWLNTRLTLWRMRHVGPRGRRRFLEALLVTAAAAAAFFAVPLWTHSCFVPSVDSHRDCSWISCEPPGRGSGVTSAVGLFIAPGEDSIKALLHDHVAFDCGLLAGLAALYFCLACWTYGLGVPSGLFVPGLLLGSVLGRLWGQFLHDALGFSVILPGSYALIGAAASLAGTARITISLAVILVEATGNTQWSLPVLFTVLAARCVGDLFTEGIYDIHIGLKNVPLLPEAPDEDHRRLRVGDAMARQPVVLEQRVLVRHLVAVLEQTPHNGFPVVEPGTGRLLGLAQRGLLQMLLWRGSACGAFREPGAAATAPAGRVPCGAPAVGWPPLDEALRALTPADLRLELDLGPYMDGWAPAVQEGATLRRAYTLFRGLGLRHLPVVRRDGCVLGVITRKDLLLAPHGT</sequence>
<keyword evidence="9 11" id="KW-0868">Chloride</keyword>
<keyword evidence="7 10" id="KW-0129">CBS domain</keyword>
<feature type="transmembrane region" description="Helical" evidence="11">
    <location>
        <begin position="357"/>
        <end position="377"/>
    </location>
</feature>
<dbReference type="InterPro" id="IPR046342">
    <property type="entry name" value="CBS_dom_sf"/>
</dbReference>
<evidence type="ECO:0000256" key="1">
    <source>
        <dbReference type="ARBA" id="ARBA00004141"/>
    </source>
</evidence>
<dbReference type="GO" id="GO:0005254">
    <property type="term" value="F:chloride channel activity"/>
    <property type="evidence" value="ECO:0007669"/>
    <property type="project" value="UniProtKB-UniRule"/>
</dbReference>
<feature type="transmembrane region" description="Helical" evidence="11">
    <location>
        <begin position="429"/>
        <end position="451"/>
    </location>
</feature>
<dbReference type="Gene3D" id="1.10.3080.10">
    <property type="entry name" value="Clc chloride channel"/>
    <property type="match status" value="1"/>
</dbReference>
<dbReference type="PRINTS" id="PR00762">
    <property type="entry name" value="CLCHANNEL"/>
</dbReference>
<dbReference type="PANTHER" id="PTHR11689">
    <property type="entry name" value="CHLORIDE CHANNEL PROTEIN CLC FAMILY MEMBER"/>
    <property type="match status" value="1"/>
</dbReference>
<dbReference type="InterPro" id="IPR051280">
    <property type="entry name" value="Cl-channel/antiporter"/>
</dbReference>
<evidence type="ECO:0000256" key="8">
    <source>
        <dbReference type="ARBA" id="ARBA00023136"/>
    </source>
</evidence>
<protein>
    <recommendedName>
        <fullName evidence="11">Chloride channel protein</fullName>
    </recommendedName>
</protein>
<evidence type="ECO:0000256" key="5">
    <source>
        <dbReference type="ARBA" id="ARBA00022989"/>
    </source>
</evidence>
<feature type="transmembrane region" description="Helical" evidence="11">
    <location>
        <begin position="458"/>
        <end position="475"/>
    </location>
</feature>
<evidence type="ECO:0000256" key="6">
    <source>
        <dbReference type="ARBA" id="ARBA00023065"/>
    </source>
</evidence>
<keyword evidence="6 11" id="KW-0406">Ion transport</keyword>
<evidence type="ECO:0000256" key="11">
    <source>
        <dbReference type="RuleBase" id="RU361221"/>
    </source>
</evidence>
<evidence type="ECO:0000256" key="10">
    <source>
        <dbReference type="PROSITE-ProRule" id="PRU00703"/>
    </source>
</evidence>
<feature type="transmembrane region" description="Helical" evidence="11">
    <location>
        <begin position="317"/>
        <end position="337"/>
    </location>
</feature>
<feature type="transmembrane region" description="Helical" evidence="11">
    <location>
        <begin position="262"/>
        <end position="280"/>
    </location>
</feature>
<feature type="transmembrane region" description="Helical" evidence="11">
    <location>
        <begin position="481"/>
        <end position="502"/>
    </location>
</feature>
<feature type="domain" description="CBS" evidence="13">
    <location>
        <begin position="684"/>
        <end position="737"/>
    </location>
</feature>
<feature type="transmembrane region" description="Helical" evidence="11">
    <location>
        <begin position="119"/>
        <end position="142"/>
    </location>
</feature>
<evidence type="ECO:0000256" key="9">
    <source>
        <dbReference type="ARBA" id="ARBA00023214"/>
    </source>
</evidence>
<dbReference type="CDD" id="cd04591">
    <property type="entry name" value="CBS_pair_voltage-gated_CLC_euk_bac"/>
    <property type="match status" value="1"/>
</dbReference>
<evidence type="ECO:0000256" key="2">
    <source>
        <dbReference type="ARBA" id="ARBA00022448"/>
    </source>
</evidence>
<keyword evidence="3 11" id="KW-0812">Transmembrane</keyword>
<comment type="subcellular location">
    <subcellularLocation>
        <location evidence="1 11">Membrane</location>
        <topology evidence="1 11">Multi-pass membrane protein</topology>
    </subcellularLocation>
</comment>
<dbReference type="PANTHER" id="PTHR11689:SF136">
    <property type="entry name" value="H(+)_CL(-) EXCHANGE TRANSPORTER 7"/>
    <property type="match status" value="1"/>
</dbReference>
<evidence type="ECO:0000256" key="3">
    <source>
        <dbReference type="ARBA" id="ARBA00022692"/>
    </source>
</evidence>
<dbReference type="Pfam" id="PF00654">
    <property type="entry name" value="Voltage_CLC"/>
    <property type="match status" value="1"/>
</dbReference>
<organism evidence="14">
    <name type="scientific">Alexandrium monilatum</name>
    <dbReference type="NCBI Taxonomy" id="311494"/>
    <lineage>
        <taxon>Eukaryota</taxon>
        <taxon>Sar</taxon>
        <taxon>Alveolata</taxon>
        <taxon>Dinophyceae</taxon>
        <taxon>Gonyaulacales</taxon>
        <taxon>Pyrocystaceae</taxon>
        <taxon>Alexandrium</taxon>
    </lineage>
</organism>
<dbReference type="GO" id="GO:0016020">
    <property type="term" value="C:membrane"/>
    <property type="evidence" value="ECO:0007669"/>
    <property type="project" value="UniProtKB-SubCell"/>
</dbReference>
<dbReference type="Gene3D" id="3.10.580.10">
    <property type="entry name" value="CBS-domain"/>
    <property type="match status" value="1"/>
</dbReference>
<evidence type="ECO:0000256" key="4">
    <source>
        <dbReference type="ARBA" id="ARBA00022737"/>
    </source>
</evidence>
<keyword evidence="5 11" id="KW-1133">Transmembrane helix</keyword>
<reference evidence="14" key="1">
    <citation type="submission" date="2021-01" db="EMBL/GenBank/DDBJ databases">
        <authorList>
            <person name="Corre E."/>
            <person name="Pelletier E."/>
            <person name="Niang G."/>
            <person name="Scheremetjew M."/>
            <person name="Finn R."/>
            <person name="Kale V."/>
            <person name="Holt S."/>
            <person name="Cochrane G."/>
            <person name="Meng A."/>
            <person name="Brown T."/>
            <person name="Cohen L."/>
        </authorList>
    </citation>
    <scope>NUCLEOTIDE SEQUENCE</scope>
    <source>
        <strain evidence="14">CCMP3105</strain>
    </source>
</reference>
<dbReference type="SUPFAM" id="SSF54631">
    <property type="entry name" value="CBS-domain pair"/>
    <property type="match status" value="1"/>
</dbReference>
<dbReference type="InterPro" id="IPR014743">
    <property type="entry name" value="Cl-channel_core"/>
</dbReference>
<feature type="region of interest" description="Disordered" evidence="12">
    <location>
        <begin position="1"/>
        <end position="37"/>
    </location>
</feature>
<evidence type="ECO:0000259" key="13">
    <source>
        <dbReference type="PROSITE" id="PS51371"/>
    </source>
</evidence>
<proteinExistence type="inferred from homology"/>
<accession>A0A7S4QMQ0</accession>
<keyword evidence="8 11" id="KW-0472">Membrane</keyword>
<dbReference type="SUPFAM" id="SSF81340">
    <property type="entry name" value="Clc chloride channel"/>
    <property type="match status" value="1"/>
</dbReference>
<feature type="transmembrane region" description="Helical" evidence="11">
    <location>
        <begin position="227"/>
        <end position="250"/>
    </location>
</feature>
<feature type="transmembrane region" description="Helical" evidence="11">
    <location>
        <begin position="75"/>
        <end position="99"/>
    </location>
</feature>
<dbReference type="InterPro" id="IPR000644">
    <property type="entry name" value="CBS_dom"/>
</dbReference>
<dbReference type="InterPro" id="IPR001807">
    <property type="entry name" value="ClC"/>
</dbReference>